<dbReference type="AlphaFoldDB" id="A0A1I1WUK7"/>
<dbReference type="Gene3D" id="3.40.720.10">
    <property type="entry name" value="Alkaline Phosphatase, subunit A"/>
    <property type="match status" value="2"/>
</dbReference>
<dbReference type="Proteomes" id="UP000199400">
    <property type="component" value="Unassembled WGS sequence"/>
</dbReference>
<reference evidence="4" key="1">
    <citation type="submission" date="2016-10" db="EMBL/GenBank/DDBJ databases">
        <authorList>
            <person name="Varghese N."/>
            <person name="Submissions S."/>
        </authorList>
    </citation>
    <scope>NUCLEOTIDE SEQUENCE [LARGE SCALE GENOMIC DNA]</scope>
    <source>
        <strain evidence="4">ATCC 25963</strain>
    </source>
</reference>
<dbReference type="CDD" id="cd16013">
    <property type="entry name" value="AcpA"/>
    <property type="match status" value="1"/>
</dbReference>
<dbReference type="RefSeq" id="WP_096329078.1">
    <property type="nucleotide sequence ID" value="NZ_FOMX01000007.1"/>
</dbReference>
<evidence type="ECO:0000256" key="2">
    <source>
        <dbReference type="SAM" id="MobiDB-lite"/>
    </source>
</evidence>
<feature type="region of interest" description="Disordered" evidence="2">
    <location>
        <begin position="28"/>
        <end position="116"/>
    </location>
</feature>
<organism evidence="3 4">
    <name type="scientific">Nannocystis exedens</name>
    <dbReference type="NCBI Taxonomy" id="54"/>
    <lineage>
        <taxon>Bacteria</taxon>
        <taxon>Pseudomonadati</taxon>
        <taxon>Myxococcota</taxon>
        <taxon>Polyangia</taxon>
        <taxon>Nannocystales</taxon>
        <taxon>Nannocystaceae</taxon>
        <taxon>Nannocystis</taxon>
    </lineage>
</organism>
<evidence type="ECO:0000313" key="4">
    <source>
        <dbReference type="Proteomes" id="UP000199400"/>
    </source>
</evidence>
<dbReference type="STRING" id="54.SAMN02745121_02537"/>
<feature type="compositionally biased region" description="Low complexity" evidence="2">
    <location>
        <begin position="41"/>
        <end position="107"/>
    </location>
</feature>
<dbReference type="SUPFAM" id="SSF53649">
    <property type="entry name" value="Alkaline phosphatase-like"/>
    <property type="match status" value="1"/>
</dbReference>
<keyword evidence="1" id="KW-0378">Hydrolase</keyword>
<name>A0A1I1WUK7_9BACT</name>
<dbReference type="InterPro" id="IPR007312">
    <property type="entry name" value="Phosphoesterase"/>
</dbReference>
<proteinExistence type="predicted"/>
<dbReference type="InterPro" id="IPR017850">
    <property type="entry name" value="Alkaline_phosphatase_core_sf"/>
</dbReference>
<dbReference type="PANTHER" id="PTHR31956">
    <property type="entry name" value="NON-SPECIFIC PHOSPHOLIPASE C4-RELATED"/>
    <property type="match status" value="1"/>
</dbReference>
<accession>A0A1I1WUK7</accession>
<protein>
    <submittedName>
        <fullName evidence="3">Phospholipase C</fullName>
    </submittedName>
</protein>
<dbReference type="EMBL" id="FOMX01000007">
    <property type="protein sequence ID" value="SFD98729.1"/>
    <property type="molecule type" value="Genomic_DNA"/>
</dbReference>
<evidence type="ECO:0000313" key="3">
    <source>
        <dbReference type="EMBL" id="SFD98729.1"/>
    </source>
</evidence>
<dbReference type="Pfam" id="PF04185">
    <property type="entry name" value="Phosphoesterase"/>
    <property type="match status" value="1"/>
</dbReference>
<dbReference type="OrthoDB" id="9770871at2"/>
<dbReference type="GO" id="GO:0042578">
    <property type="term" value="F:phosphoric ester hydrolase activity"/>
    <property type="evidence" value="ECO:0007669"/>
    <property type="project" value="UniProtKB-ARBA"/>
</dbReference>
<keyword evidence="4" id="KW-1185">Reference proteome</keyword>
<dbReference type="PANTHER" id="PTHR31956:SF1">
    <property type="entry name" value="NON-SPECIFIC PHOSPHOLIPASE C1"/>
    <property type="match status" value="1"/>
</dbReference>
<evidence type="ECO:0000256" key="1">
    <source>
        <dbReference type="ARBA" id="ARBA00022801"/>
    </source>
</evidence>
<dbReference type="PROSITE" id="PS51257">
    <property type="entry name" value="PROKAR_LIPOPROTEIN"/>
    <property type="match status" value="1"/>
</dbReference>
<sequence length="547" mass="59080">MTKKYLRAARTRFSRRRALQTIGALVGTTAFGCGDDGSGPSGTTDGGSTDPTTGTSTTTGGDGSSTTGVPTTSGGSDSDTGSTGSTTTSDDTTTTTGDDTGESTTESPVSECAGSDLSPEELLAGIEHIVVLVMENRSFDHYFGALKFLEGRVVDGLNGDEWNPSIGLGDVTVYKLDDFQPKDPPHEWDECHTQFNLGECNGFVFENEKKNPGFGEQVMGYHVREQIPVLYALADNFALCDRWFCSVMGPTWPNRYYVHACSSDGGKSNFPSPFLQTLWHACDDAGLTSRIYFTDVPWVAGAFPLVPTVWGKLADGVDGFSLDALTNPNDLDRFFADAAAGALPNFTVIDPGFTSNDDHPDHDIQLGQILIGSIYKALAEGPGWEKTLFIITYDEHGGFYDHVAPPTTVDDEPEFTQLGFRVPSLVIGPRVRKGCVVSTQFEHCSVGATLMRRFGLPALNDRMATANDVSSCINPEYLNDPQPGPPVPLVDVSIDQITARVGRSTSQHELFDRLGVTLDENFRARQVAATFRLLKHAERLGVARLRA</sequence>
<gene>
    <name evidence="3" type="ORF">SAMN02745121_02537</name>
</gene>
<dbReference type="GO" id="GO:0009395">
    <property type="term" value="P:phospholipid catabolic process"/>
    <property type="evidence" value="ECO:0007669"/>
    <property type="project" value="TreeGrafter"/>
</dbReference>